<evidence type="ECO:0000313" key="5">
    <source>
        <dbReference type="EMBL" id="GAA0474594.1"/>
    </source>
</evidence>
<accession>A0ABP3K9Z2</accession>
<dbReference type="PRINTS" id="PR00032">
    <property type="entry name" value="HTHARAC"/>
</dbReference>
<name>A0ABP3K9Z2_9LACT</name>
<feature type="domain" description="HTH araC/xylS-type" evidence="4">
    <location>
        <begin position="174"/>
        <end position="272"/>
    </location>
</feature>
<evidence type="ECO:0000256" key="2">
    <source>
        <dbReference type="ARBA" id="ARBA00023125"/>
    </source>
</evidence>
<protein>
    <submittedName>
        <fullName evidence="5">AraC family ligand binding domain-containing protein</fullName>
    </submittedName>
</protein>
<sequence length="275" mass="32115">MLIYSEHNVNMLDLSIDFCGYEDLEPSYSYGPSVRNNYVLHYITHGTGTFYYNHENFALEAGDLFLLKPNEMTYYVANSSDPWSYYWIGISGTKLEDLLSLSKINETAILKYSQSKKTKTIGNLIKEIVLQTESNLTQLDYIKAYSYLYSIMYELGKAYPNPLRENKIKHDYFSQIKNYIDQNYHNNIDIQSIADQLNINRSYLSVLFKKNIGLSPKKYMMDVRMKRASQLLFATKMTINEIAFSVGYNDQVTFSKAFKNYFLLTPSQYRKSTQK</sequence>
<dbReference type="Gene3D" id="1.10.10.60">
    <property type="entry name" value="Homeodomain-like"/>
    <property type="match status" value="2"/>
</dbReference>
<dbReference type="CDD" id="cd06986">
    <property type="entry name" value="cupin_MmsR-like_N"/>
    <property type="match status" value="1"/>
</dbReference>
<dbReference type="SUPFAM" id="SSF46689">
    <property type="entry name" value="Homeodomain-like"/>
    <property type="match status" value="2"/>
</dbReference>
<organism evidence="5 6">
    <name type="scientific">Alkalibacterium indicireducens</name>
    <dbReference type="NCBI Taxonomy" id="398758"/>
    <lineage>
        <taxon>Bacteria</taxon>
        <taxon>Bacillati</taxon>
        <taxon>Bacillota</taxon>
        <taxon>Bacilli</taxon>
        <taxon>Lactobacillales</taxon>
        <taxon>Carnobacteriaceae</taxon>
        <taxon>Alkalibacterium</taxon>
    </lineage>
</organism>
<dbReference type="InterPro" id="IPR018060">
    <property type="entry name" value="HTH_AraC"/>
</dbReference>
<keyword evidence="2" id="KW-0238">DNA-binding</keyword>
<dbReference type="SMART" id="SM00342">
    <property type="entry name" value="HTH_ARAC"/>
    <property type="match status" value="1"/>
</dbReference>
<dbReference type="Proteomes" id="UP001410648">
    <property type="component" value="Unassembled WGS sequence"/>
</dbReference>
<dbReference type="Pfam" id="PF12833">
    <property type="entry name" value="HTH_18"/>
    <property type="match status" value="1"/>
</dbReference>
<comment type="caution">
    <text evidence="5">The sequence shown here is derived from an EMBL/GenBank/DDBJ whole genome shotgun (WGS) entry which is preliminary data.</text>
</comment>
<dbReference type="PANTHER" id="PTHR43280:SF30">
    <property type="entry name" value="MMSAB OPERON REGULATORY PROTEIN"/>
    <property type="match status" value="1"/>
</dbReference>
<keyword evidence="1" id="KW-0805">Transcription regulation</keyword>
<dbReference type="Pfam" id="PF02311">
    <property type="entry name" value="AraC_binding"/>
    <property type="match status" value="1"/>
</dbReference>
<dbReference type="PANTHER" id="PTHR43280">
    <property type="entry name" value="ARAC-FAMILY TRANSCRIPTIONAL REGULATOR"/>
    <property type="match status" value="1"/>
</dbReference>
<keyword evidence="3" id="KW-0804">Transcription</keyword>
<dbReference type="InterPro" id="IPR009057">
    <property type="entry name" value="Homeodomain-like_sf"/>
</dbReference>
<dbReference type="InterPro" id="IPR037923">
    <property type="entry name" value="HTH-like"/>
</dbReference>
<dbReference type="InterPro" id="IPR020449">
    <property type="entry name" value="Tscrpt_reg_AraC-type_HTH"/>
</dbReference>
<keyword evidence="6" id="KW-1185">Reference proteome</keyword>
<reference evidence="6" key="1">
    <citation type="journal article" date="2019" name="Int. J. Syst. Evol. Microbiol.">
        <title>The Global Catalogue of Microorganisms (GCM) 10K type strain sequencing project: providing services to taxonomists for standard genome sequencing and annotation.</title>
        <authorList>
            <consortium name="The Broad Institute Genomics Platform"/>
            <consortium name="The Broad Institute Genome Sequencing Center for Infectious Disease"/>
            <person name="Wu L."/>
            <person name="Ma J."/>
        </authorList>
    </citation>
    <scope>NUCLEOTIDE SEQUENCE [LARGE SCALE GENOMIC DNA]</scope>
    <source>
        <strain evidence="6">JCM 14232</strain>
    </source>
</reference>
<dbReference type="PROSITE" id="PS01124">
    <property type="entry name" value="HTH_ARAC_FAMILY_2"/>
    <property type="match status" value="1"/>
</dbReference>
<dbReference type="InterPro" id="IPR003313">
    <property type="entry name" value="AraC-bd"/>
</dbReference>
<dbReference type="EMBL" id="BAAADA010000014">
    <property type="protein sequence ID" value="GAA0474594.1"/>
    <property type="molecule type" value="Genomic_DNA"/>
</dbReference>
<evidence type="ECO:0000256" key="1">
    <source>
        <dbReference type="ARBA" id="ARBA00023015"/>
    </source>
</evidence>
<evidence type="ECO:0000256" key="3">
    <source>
        <dbReference type="ARBA" id="ARBA00023163"/>
    </source>
</evidence>
<evidence type="ECO:0000313" key="6">
    <source>
        <dbReference type="Proteomes" id="UP001410648"/>
    </source>
</evidence>
<dbReference type="Gene3D" id="2.60.120.280">
    <property type="entry name" value="Regulatory protein AraC"/>
    <property type="match status" value="1"/>
</dbReference>
<evidence type="ECO:0000259" key="4">
    <source>
        <dbReference type="PROSITE" id="PS01124"/>
    </source>
</evidence>
<proteinExistence type="predicted"/>
<gene>
    <name evidence="5" type="ORF">GCM10008936_01490</name>
</gene>
<dbReference type="SUPFAM" id="SSF51215">
    <property type="entry name" value="Regulatory protein AraC"/>
    <property type="match status" value="1"/>
</dbReference>